<sequence>MRVQNAQLRVENEQMKAQVRTQGDKMNMILQALAISGLQIQMPSPDLAPPSTSQPLHPTDT</sequence>
<name>A0A498I9Q6_MALDO</name>
<accession>A0A498I9Q6</accession>
<reference evidence="2 3" key="1">
    <citation type="submission" date="2018-10" db="EMBL/GenBank/DDBJ databases">
        <title>A high-quality apple genome assembly.</title>
        <authorList>
            <person name="Hu J."/>
        </authorList>
    </citation>
    <scope>NUCLEOTIDE SEQUENCE [LARGE SCALE GENOMIC DNA]</scope>
    <source>
        <strain evidence="3">cv. HFTH1</strain>
        <tissue evidence="2">Young leaf</tissue>
    </source>
</reference>
<feature type="region of interest" description="Disordered" evidence="1">
    <location>
        <begin position="41"/>
        <end position="61"/>
    </location>
</feature>
<dbReference type="AlphaFoldDB" id="A0A498I9Q6"/>
<dbReference type="Proteomes" id="UP000290289">
    <property type="component" value="Chromosome 13"/>
</dbReference>
<comment type="caution">
    <text evidence="2">The sequence shown here is derived from an EMBL/GenBank/DDBJ whole genome shotgun (WGS) entry which is preliminary data.</text>
</comment>
<organism evidence="2 3">
    <name type="scientific">Malus domestica</name>
    <name type="common">Apple</name>
    <name type="synonym">Pyrus malus</name>
    <dbReference type="NCBI Taxonomy" id="3750"/>
    <lineage>
        <taxon>Eukaryota</taxon>
        <taxon>Viridiplantae</taxon>
        <taxon>Streptophyta</taxon>
        <taxon>Embryophyta</taxon>
        <taxon>Tracheophyta</taxon>
        <taxon>Spermatophyta</taxon>
        <taxon>Magnoliopsida</taxon>
        <taxon>eudicotyledons</taxon>
        <taxon>Gunneridae</taxon>
        <taxon>Pentapetalae</taxon>
        <taxon>rosids</taxon>
        <taxon>fabids</taxon>
        <taxon>Rosales</taxon>
        <taxon>Rosaceae</taxon>
        <taxon>Amygdaloideae</taxon>
        <taxon>Maleae</taxon>
        <taxon>Malus</taxon>
    </lineage>
</organism>
<dbReference type="EMBL" id="RDQH01000339">
    <property type="protein sequence ID" value="RXH78727.1"/>
    <property type="molecule type" value="Genomic_DNA"/>
</dbReference>
<evidence type="ECO:0000313" key="2">
    <source>
        <dbReference type="EMBL" id="RXH78727.1"/>
    </source>
</evidence>
<protein>
    <submittedName>
        <fullName evidence="2">Uncharacterized protein</fullName>
    </submittedName>
</protein>
<feature type="compositionally biased region" description="Polar residues" evidence="1">
    <location>
        <begin position="50"/>
        <end position="61"/>
    </location>
</feature>
<proteinExistence type="predicted"/>
<evidence type="ECO:0000313" key="3">
    <source>
        <dbReference type="Proteomes" id="UP000290289"/>
    </source>
</evidence>
<gene>
    <name evidence="2" type="ORF">DVH24_002245</name>
</gene>
<keyword evidence="3" id="KW-1185">Reference proteome</keyword>
<evidence type="ECO:0000256" key="1">
    <source>
        <dbReference type="SAM" id="MobiDB-lite"/>
    </source>
</evidence>